<comment type="caution">
    <text evidence="1">The sequence shown here is derived from an EMBL/GenBank/DDBJ whole genome shotgun (WGS) entry which is preliminary data.</text>
</comment>
<proteinExistence type="predicted"/>
<accession>A0ACC4CWP5</accession>
<reference evidence="1 2" key="1">
    <citation type="journal article" date="2024" name="Plant Biotechnol. J.">
        <title>Genome and CRISPR/Cas9 system of a widespread forest tree (Populus alba) in the world.</title>
        <authorList>
            <person name="Liu Y.J."/>
            <person name="Jiang P.F."/>
            <person name="Han X.M."/>
            <person name="Li X.Y."/>
            <person name="Wang H.M."/>
            <person name="Wang Y.J."/>
            <person name="Wang X.X."/>
            <person name="Zeng Q.Y."/>
        </authorList>
    </citation>
    <scope>NUCLEOTIDE SEQUENCE [LARGE SCALE GENOMIC DNA]</scope>
    <source>
        <strain evidence="2">cv. PAL-ZL1</strain>
    </source>
</reference>
<evidence type="ECO:0000313" key="1">
    <source>
        <dbReference type="EMBL" id="KAL3609697.1"/>
    </source>
</evidence>
<dbReference type="Proteomes" id="UP000309997">
    <property type="component" value="Unassembled WGS sequence"/>
</dbReference>
<evidence type="ECO:0000313" key="2">
    <source>
        <dbReference type="Proteomes" id="UP000309997"/>
    </source>
</evidence>
<protein>
    <submittedName>
        <fullName evidence="1">Uncharacterized protein</fullName>
    </submittedName>
</protein>
<keyword evidence="2" id="KW-1185">Reference proteome</keyword>
<name>A0ACC4CWP5_POPAL</name>
<organism evidence="1 2">
    <name type="scientific">Populus alba</name>
    <name type="common">White poplar</name>
    <dbReference type="NCBI Taxonomy" id="43335"/>
    <lineage>
        <taxon>Eukaryota</taxon>
        <taxon>Viridiplantae</taxon>
        <taxon>Streptophyta</taxon>
        <taxon>Embryophyta</taxon>
        <taxon>Tracheophyta</taxon>
        <taxon>Spermatophyta</taxon>
        <taxon>Magnoliopsida</taxon>
        <taxon>eudicotyledons</taxon>
        <taxon>Gunneridae</taxon>
        <taxon>Pentapetalae</taxon>
        <taxon>rosids</taxon>
        <taxon>fabids</taxon>
        <taxon>Malpighiales</taxon>
        <taxon>Salicaceae</taxon>
        <taxon>Saliceae</taxon>
        <taxon>Populus</taxon>
    </lineage>
</organism>
<sequence length="118" mass="14036">QSLEEISEMDIDPDRIESRSLFVKNLNLKTADEILKKHFCVRLLKSAAVFAHLHFSSLLFRELFWMAMLLFYNFAMPRRMNMQWKDRSSTKLLVRDVAFEAKEKDLRQLFSPFGQMSD</sequence>
<dbReference type="EMBL" id="RCHU02000001">
    <property type="protein sequence ID" value="KAL3609697.1"/>
    <property type="molecule type" value="Genomic_DNA"/>
</dbReference>
<feature type="non-terminal residue" evidence="1">
    <location>
        <position position="1"/>
    </location>
</feature>
<gene>
    <name evidence="1" type="ORF">D5086_000717</name>
</gene>